<keyword evidence="7" id="KW-0223">Dioxygenase</keyword>
<evidence type="ECO:0000313" key="8">
    <source>
        <dbReference type="Proteomes" id="UP000189627"/>
    </source>
</evidence>
<reference evidence="8" key="1">
    <citation type="submission" date="2017-02" db="EMBL/GenBank/DDBJ databases">
        <title>Complete genome sequence of Cupriavidus necator strain NH9, a 3-chlorobenzoate degrader.</title>
        <authorList>
            <person name="Moriuchi R."/>
            <person name="Dohra H."/>
            <person name="Ogawa N."/>
        </authorList>
    </citation>
    <scope>NUCLEOTIDE SEQUENCE [LARGE SCALE GENOMIC DNA]</scope>
    <source>
        <strain evidence="8">NH9</strain>
    </source>
</reference>
<dbReference type="Pfam" id="PF14226">
    <property type="entry name" value="DIOX_N"/>
    <property type="match status" value="1"/>
</dbReference>
<dbReference type="InterPro" id="IPR005123">
    <property type="entry name" value="Oxoglu/Fe-dep_dioxygenase_dom"/>
</dbReference>
<evidence type="ECO:0000313" key="7">
    <source>
        <dbReference type="EMBL" id="AQV98437.1"/>
    </source>
</evidence>
<dbReference type="SUPFAM" id="SSF51197">
    <property type="entry name" value="Clavaminate synthase-like"/>
    <property type="match status" value="1"/>
</dbReference>
<keyword evidence="3 5" id="KW-0560">Oxidoreductase</keyword>
<dbReference type="PANTHER" id="PTHR10209:SF881">
    <property type="entry name" value="FI07970P-RELATED"/>
    <property type="match status" value="1"/>
</dbReference>
<dbReference type="GO" id="GO:0046872">
    <property type="term" value="F:metal ion binding"/>
    <property type="evidence" value="ECO:0007669"/>
    <property type="project" value="UniProtKB-KW"/>
</dbReference>
<dbReference type="GO" id="GO:0051213">
    <property type="term" value="F:dioxygenase activity"/>
    <property type="evidence" value="ECO:0007669"/>
    <property type="project" value="UniProtKB-KW"/>
</dbReference>
<gene>
    <name evidence="7" type="ORF">BJN34_31675</name>
</gene>
<keyword evidence="4 5" id="KW-0408">Iron</keyword>
<feature type="domain" description="Fe2OG dioxygenase" evidence="6">
    <location>
        <begin position="199"/>
        <end position="307"/>
    </location>
</feature>
<proteinExistence type="inferred from homology"/>
<dbReference type="PRINTS" id="PR00682">
    <property type="entry name" value="IPNSYNTHASE"/>
</dbReference>
<dbReference type="InterPro" id="IPR027443">
    <property type="entry name" value="IPNS-like_sf"/>
</dbReference>
<dbReference type="AlphaFoldDB" id="A0A1U9V1B5"/>
<protein>
    <submittedName>
        <fullName evidence="7">Dioxygenase</fullName>
    </submittedName>
</protein>
<evidence type="ECO:0000256" key="1">
    <source>
        <dbReference type="ARBA" id="ARBA00008056"/>
    </source>
</evidence>
<dbReference type="EMBL" id="CP017758">
    <property type="protein sequence ID" value="AQV98437.1"/>
    <property type="molecule type" value="Genomic_DNA"/>
</dbReference>
<evidence type="ECO:0000256" key="3">
    <source>
        <dbReference type="ARBA" id="ARBA00023002"/>
    </source>
</evidence>
<sequence>MTAMPSRTAAQPLQAAPSEQVRAAIARGTDLPILDLGPYLAGVPGALEQLAADVKLIQEELGFFSVINHGIPQALIDESFRQTAKLFEIPMEEKLRHRVGYHHQGYLPPKASILKSEAIRTKIAENTKKDTNSAWLFMRNRTEDDPKVRANVRHRGLNQWPESLPEFRKTLFEYQLSMEHLALKFLPIYARALELRADHFDSMFKAPEYYQRCAYYHPEEHLDEGQYALAPHSDGSFLTLLPMTPVPGLQVMTPSREWLSVSYVKDALIVNTGQILNRLSNDRFIATPHRVVNPPMKRYALTFFFYPDDDANVGPIPECVRPGDEIRYDSRSFYDFFVPYLDDLYHYNDKEFMKESESPDSLAQSQ</sequence>
<evidence type="ECO:0000256" key="2">
    <source>
        <dbReference type="ARBA" id="ARBA00022723"/>
    </source>
</evidence>
<dbReference type="InterPro" id="IPR026992">
    <property type="entry name" value="DIOX_N"/>
</dbReference>
<keyword evidence="2 5" id="KW-0479">Metal-binding</keyword>
<comment type="similarity">
    <text evidence="1 5">Belongs to the iron/ascorbate-dependent oxidoreductase family.</text>
</comment>
<dbReference type="KEGG" id="cuh:BJN34_31675"/>
<dbReference type="PANTHER" id="PTHR10209">
    <property type="entry name" value="OXIDOREDUCTASE, 2OG-FE II OXYGENASE FAMILY PROTEIN"/>
    <property type="match status" value="1"/>
</dbReference>
<accession>A0A1U9V1B5</accession>
<dbReference type="Proteomes" id="UP000189627">
    <property type="component" value="Chromosome 2"/>
</dbReference>
<evidence type="ECO:0000259" key="6">
    <source>
        <dbReference type="PROSITE" id="PS51471"/>
    </source>
</evidence>
<dbReference type="InterPro" id="IPR044861">
    <property type="entry name" value="IPNS-like_FE2OG_OXY"/>
</dbReference>
<dbReference type="PROSITE" id="PS51471">
    <property type="entry name" value="FE2OG_OXY"/>
    <property type="match status" value="1"/>
</dbReference>
<organism evidence="7 8">
    <name type="scientific">Cupriavidus necator</name>
    <name type="common">Alcaligenes eutrophus</name>
    <name type="synonym">Ralstonia eutropha</name>
    <dbReference type="NCBI Taxonomy" id="106590"/>
    <lineage>
        <taxon>Bacteria</taxon>
        <taxon>Pseudomonadati</taxon>
        <taxon>Pseudomonadota</taxon>
        <taxon>Betaproteobacteria</taxon>
        <taxon>Burkholderiales</taxon>
        <taxon>Burkholderiaceae</taxon>
        <taxon>Cupriavidus</taxon>
    </lineage>
</organism>
<dbReference type="Pfam" id="PF03171">
    <property type="entry name" value="2OG-FeII_Oxy"/>
    <property type="match status" value="1"/>
</dbReference>
<dbReference type="OrthoDB" id="21825at2"/>
<evidence type="ECO:0000256" key="4">
    <source>
        <dbReference type="ARBA" id="ARBA00023004"/>
    </source>
</evidence>
<name>A0A1U9V1B5_CUPNE</name>
<dbReference type="Gene3D" id="2.60.120.330">
    <property type="entry name" value="B-lactam Antibiotic, Isopenicillin N Synthase, Chain"/>
    <property type="match status" value="1"/>
</dbReference>
<dbReference type="RefSeq" id="WP_078200699.1">
    <property type="nucleotide sequence ID" value="NZ_CP017758.1"/>
</dbReference>
<evidence type="ECO:0000256" key="5">
    <source>
        <dbReference type="RuleBase" id="RU003682"/>
    </source>
</evidence>